<dbReference type="GO" id="GO:0009426">
    <property type="term" value="C:bacterial-type flagellum basal body, distal rod"/>
    <property type="evidence" value="ECO:0007669"/>
    <property type="project" value="UniProtKB-UniRule"/>
</dbReference>
<evidence type="ECO:0000259" key="10">
    <source>
        <dbReference type="Pfam" id="PF06429"/>
    </source>
</evidence>
<comment type="subcellular location">
    <subcellularLocation>
        <location evidence="1 8">Bacterial flagellum basal body</location>
    </subcellularLocation>
</comment>
<dbReference type="RefSeq" id="WP_074258088.1">
    <property type="nucleotide sequence ID" value="NZ_FSRL01000002.1"/>
</dbReference>
<keyword evidence="12" id="KW-0969">Cilium</keyword>
<evidence type="ECO:0000313" key="12">
    <source>
        <dbReference type="EMBL" id="SIO31904.1"/>
    </source>
</evidence>
<evidence type="ECO:0000256" key="6">
    <source>
        <dbReference type="ARBA" id="ARBA00032912"/>
    </source>
</evidence>
<evidence type="ECO:0000256" key="7">
    <source>
        <dbReference type="NCBIfam" id="TIGR02488"/>
    </source>
</evidence>
<evidence type="ECO:0000256" key="1">
    <source>
        <dbReference type="ARBA" id="ARBA00004117"/>
    </source>
</evidence>
<keyword evidence="4 8" id="KW-0975">Bacterial flagellum</keyword>
<dbReference type="PANTHER" id="PTHR30435:SF19">
    <property type="entry name" value="FLAGELLAR BASAL-BODY ROD PROTEIN FLGG"/>
    <property type="match status" value="1"/>
</dbReference>
<evidence type="ECO:0000259" key="9">
    <source>
        <dbReference type="Pfam" id="PF00460"/>
    </source>
</evidence>
<dbReference type="InterPro" id="IPR037925">
    <property type="entry name" value="FlgE/F/G-like"/>
</dbReference>
<reference evidence="13" key="1">
    <citation type="submission" date="2016-11" db="EMBL/GenBank/DDBJ databases">
        <authorList>
            <person name="Varghese N."/>
            <person name="Submissions S."/>
        </authorList>
    </citation>
    <scope>NUCLEOTIDE SEQUENCE [LARGE SCALE GENOMIC DNA]</scope>
    <source>
        <strain evidence="13">DSM 29440</strain>
    </source>
</reference>
<keyword evidence="12" id="KW-0966">Cell projection</keyword>
<feature type="domain" description="Flagellar basal body rod protein N-terminal" evidence="9">
    <location>
        <begin position="4"/>
        <end position="33"/>
    </location>
</feature>
<dbReference type="AlphaFoldDB" id="A0A1N6IIP7"/>
<evidence type="ECO:0000256" key="3">
    <source>
        <dbReference type="ARBA" id="ARBA00017948"/>
    </source>
</evidence>
<dbReference type="STRING" id="1217970.SAMN05444002_3946"/>
<comment type="similarity">
    <text evidence="2 8">Belongs to the flagella basal body rod proteins family.</text>
</comment>
<dbReference type="Pfam" id="PF22692">
    <property type="entry name" value="LlgE_F_G_D1"/>
    <property type="match status" value="1"/>
</dbReference>
<dbReference type="PANTHER" id="PTHR30435">
    <property type="entry name" value="FLAGELLAR PROTEIN"/>
    <property type="match status" value="1"/>
</dbReference>
<keyword evidence="12" id="KW-0282">Flagellum</keyword>
<dbReference type="Pfam" id="PF00460">
    <property type="entry name" value="Flg_bb_rod"/>
    <property type="match status" value="1"/>
</dbReference>
<dbReference type="InterPro" id="IPR001444">
    <property type="entry name" value="Flag_bb_rod_N"/>
</dbReference>
<name>A0A1N6IIP7_9RHOB</name>
<evidence type="ECO:0000256" key="4">
    <source>
        <dbReference type="ARBA" id="ARBA00023143"/>
    </source>
</evidence>
<gene>
    <name evidence="12" type="ORF">SAMN05444002_3946</name>
</gene>
<dbReference type="Pfam" id="PF06429">
    <property type="entry name" value="Flg_bbr_C"/>
    <property type="match status" value="1"/>
</dbReference>
<dbReference type="SUPFAM" id="SSF117143">
    <property type="entry name" value="Flagellar hook protein flgE"/>
    <property type="match status" value="1"/>
</dbReference>
<feature type="domain" description="Flagellar basal-body/hook protein C-terminal" evidence="10">
    <location>
        <begin position="215"/>
        <end position="260"/>
    </location>
</feature>
<dbReference type="EMBL" id="FSRL01000002">
    <property type="protein sequence ID" value="SIO31904.1"/>
    <property type="molecule type" value="Genomic_DNA"/>
</dbReference>
<evidence type="ECO:0000256" key="2">
    <source>
        <dbReference type="ARBA" id="ARBA00009677"/>
    </source>
</evidence>
<accession>A0A1N6IIP7</accession>
<dbReference type="NCBIfam" id="TIGR02488">
    <property type="entry name" value="flgG_G_neg"/>
    <property type="match status" value="1"/>
</dbReference>
<dbReference type="InterPro" id="IPR010930">
    <property type="entry name" value="Flg_bb/hook_C_dom"/>
</dbReference>
<sequence length="261" mass="27381">MQALKIAATGMSAQQMRVDVISNNLANMSTTGYNARRADFADLHYRQLTRPGTINANDGTILPTGVQIGLGVRPSSVSMNPQQGSLASTGGDLDIAIEGNGYFEVTLPSGISAYTRDGALKRSADGLIVTADGYGVVPDITIPDDARAISINADGEVYAYFNDQVAPQLLGQFTLADFSNAKGLEAMGSNLFLETEASGPPAVATPGEQGLGTLRQGYLEDSSVDAVKEITDLITAQRGYELNAKVITAADQMLGATTQIR</sequence>
<dbReference type="InterPro" id="IPR019776">
    <property type="entry name" value="Flagellar_basal_body_rod_CS"/>
</dbReference>
<dbReference type="NCBIfam" id="TIGR03506">
    <property type="entry name" value="FlgEFG_subfam"/>
    <property type="match status" value="2"/>
</dbReference>
<proteinExistence type="inferred from homology"/>
<dbReference type="InterPro" id="IPR020013">
    <property type="entry name" value="Flagellar_FlgE/F/G"/>
</dbReference>
<evidence type="ECO:0000256" key="5">
    <source>
        <dbReference type="ARBA" id="ARBA00025933"/>
    </source>
</evidence>
<dbReference type="InterPro" id="IPR053967">
    <property type="entry name" value="LlgE_F_G-like_D1"/>
</dbReference>
<comment type="subunit">
    <text evidence="5 8">The basal body constitutes a major portion of the flagellar organelle and consists of four rings (L,P,S, and M) mounted on a central rod. The rod consists of about 26 subunits of FlgG in the distal portion, and FlgB, FlgC and FlgF are thought to build up the proximal portion of the rod with about 6 subunits each.</text>
</comment>
<dbReference type="GO" id="GO:0071978">
    <property type="term" value="P:bacterial-type flagellum-dependent swarming motility"/>
    <property type="evidence" value="ECO:0007669"/>
    <property type="project" value="TreeGrafter"/>
</dbReference>
<dbReference type="OrthoDB" id="9804559at2"/>
<evidence type="ECO:0000256" key="8">
    <source>
        <dbReference type="RuleBase" id="RU362116"/>
    </source>
</evidence>
<dbReference type="Proteomes" id="UP000184932">
    <property type="component" value="Unassembled WGS sequence"/>
</dbReference>
<feature type="domain" description="Flagellar hook protein FlgE/F/G-like D1" evidence="11">
    <location>
        <begin position="96"/>
        <end position="159"/>
    </location>
</feature>
<protein>
    <recommendedName>
        <fullName evidence="3 7">Flagellar basal-body rod protein FlgG</fullName>
    </recommendedName>
    <alternativeName>
        <fullName evidence="6 8">Distal rod protein</fullName>
    </alternativeName>
</protein>
<evidence type="ECO:0000313" key="13">
    <source>
        <dbReference type="Proteomes" id="UP000184932"/>
    </source>
</evidence>
<dbReference type="InterPro" id="IPR012834">
    <property type="entry name" value="FlgG_G_neg"/>
</dbReference>
<dbReference type="PROSITE" id="PS00588">
    <property type="entry name" value="FLAGELLA_BB_ROD"/>
    <property type="match status" value="1"/>
</dbReference>
<keyword evidence="13" id="KW-1185">Reference proteome</keyword>
<organism evidence="12 13">
    <name type="scientific">Vannielia litorea</name>
    <dbReference type="NCBI Taxonomy" id="1217970"/>
    <lineage>
        <taxon>Bacteria</taxon>
        <taxon>Pseudomonadati</taxon>
        <taxon>Pseudomonadota</taxon>
        <taxon>Alphaproteobacteria</taxon>
        <taxon>Rhodobacterales</taxon>
        <taxon>Paracoccaceae</taxon>
        <taxon>Vannielia</taxon>
    </lineage>
</organism>
<evidence type="ECO:0000259" key="11">
    <source>
        <dbReference type="Pfam" id="PF22692"/>
    </source>
</evidence>